<comment type="caution">
    <text evidence="1">The sequence shown here is derived from an EMBL/GenBank/DDBJ whole genome shotgun (WGS) entry which is preliminary data.</text>
</comment>
<reference evidence="1" key="1">
    <citation type="submission" date="2023-06" db="EMBL/GenBank/DDBJ databases">
        <title>Genomic of Agaribacillus aureum.</title>
        <authorList>
            <person name="Wang G."/>
        </authorList>
    </citation>
    <scope>NUCLEOTIDE SEQUENCE</scope>
    <source>
        <strain evidence="1">BMA12</strain>
    </source>
</reference>
<sequence length="52" mass="6257">MEAYMDAIEENKELYEKLLKSEQEKVAPLQEQLRKNQLQWLGNICRQFKSDV</sequence>
<dbReference type="Proteomes" id="UP001172083">
    <property type="component" value="Unassembled WGS sequence"/>
</dbReference>
<evidence type="ECO:0000313" key="1">
    <source>
        <dbReference type="EMBL" id="MDN5215479.1"/>
    </source>
</evidence>
<gene>
    <name evidence="1" type="ORF">QQ020_25595</name>
</gene>
<evidence type="ECO:0000313" key="2">
    <source>
        <dbReference type="Proteomes" id="UP001172083"/>
    </source>
</evidence>
<organism evidence="1 2">
    <name type="scientific">Agaribacillus aureus</name>
    <dbReference type="NCBI Taxonomy" id="3051825"/>
    <lineage>
        <taxon>Bacteria</taxon>
        <taxon>Pseudomonadati</taxon>
        <taxon>Bacteroidota</taxon>
        <taxon>Cytophagia</taxon>
        <taxon>Cytophagales</taxon>
        <taxon>Splendidivirgaceae</taxon>
        <taxon>Agaribacillus</taxon>
    </lineage>
</organism>
<dbReference type="EMBL" id="JAUJEB010000006">
    <property type="protein sequence ID" value="MDN5215479.1"/>
    <property type="molecule type" value="Genomic_DNA"/>
</dbReference>
<keyword evidence="2" id="KW-1185">Reference proteome</keyword>
<name>A0ABT8LCJ2_9BACT</name>
<protein>
    <submittedName>
        <fullName evidence="1">Uncharacterized protein</fullName>
    </submittedName>
</protein>
<proteinExistence type="predicted"/>
<accession>A0ABT8LCJ2</accession>
<dbReference type="RefSeq" id="WP_346760809.1">
    <property type="nucleotide sequence ID" value="NZ_JAUJEB010000006.1"/>
</dbReference>